<dbReference type="InterPro" id="IPR013840">
    <property type="entry name" value="DNAligase_N"/>
</dbReference>
<dbReference type="SMART" id="SM00532">
    <property type="entry name" value="LIGANc"/>
    <property type="match status" value="1"/>
</dbReference>
<feature type="binding site" evidence="10">
    <location>
        <position position="135"/>
    </location>
    <ligand>
        <name>NAD(+)</name>
        <dbReference type="ChEBI" id="CHEBI:57540"/>
    </ligand>
</feature>
<evidence type="ECO:0000256" key="3">
    <source>
        <dbReference type="ARBA" id="ARBA00022723"/>
    </source>
</evidence>
<dbReference type="InterPro" id="IPR013839">
    <property type="entry name" value="DNAligase_adenylation"/>
</dbReference>
<dbReference type="Pfam" id="PF01653">
    <property type="entry name" value="DNA_ligase_aden"/>
    <property type="match status" value="1"/>
</dbReference>
<feature type="binding site" evidence="10">
    <location>
        <position position="429"/>
    </location>
    <ligand>
        <name>Zn(2+)</name>
        <dbReference type="ChEBI" id="CHEBI:29105"/>
    </ligand>
</feature>
<feature type="binding site" evidence="10">
    <location>
        <position position="454"/>
    </location>
    <ligand>
        <name>Zn(2+)</name>
        <dbReference type="ChEBI" id="CHEBI:29105"/>
    </ligand>
</feature>
<dbReference type="Pfam" id="PF12826">
    <property type="entry name" value="HHH_2"/>
    <property type="match status" value="1"/>
</dbReference>
<dbReference type="SUPFAM" id="SSF50249">
    <property type="entry name" value="Nucleic acid-binding proteins"/>
    <property type="match status" value="1"/>
</dbReference>
<dbReference type="PROSITE" id="PS01055">
    <property type="entry name" value="DNA_LIGASE_N1"/>
    <property type="match status" value="1"/>
</dbReference>
<dbReference type="RefSeq" id="WP_387992610.1">
    <property type="nucleotide sequence ID" value="NZ_JBHSGR010000024.1"/>
</dbReference>
<dbReference type="PROSITE" id="PS01056">
    <property type="entry name" value="DNA_LIGASE_N2"/>
    <property type="match status" value="1"/>
</dbReference>
<evidence type="ECO:0000313" key="14">
    <source>
        <dbReference type="Proteomes" id="UP001596025"/>
    </source>
</evidence>
<name>A0ABV9LN67_9ACTN</name>
<dbReference type="InterPro" id="IPR004150">
    <property type="entry name" value="NAD_DNA_ligase_OB"/>
</dbReference>
<dbReference type="InterPro" id="IPR036420">
    <property type="entry name" value="BRCT_dom_sf"/>
</dbReference>
<dbReference type="SUPFAM" id="SSF52113">
    <property type="entry name" value="BRCT domain"/>
    <property type="match status" value="1"/>
</dbReference>
<keyword evidence="7 10" id="KW-0520">NAD</keyword>
<evidence type="ECO:0000256" key="5">
    <source>
        <dbReference type="ARBA" id="ARBA00022833"/>
    </source>
</evidence>
<reference evidence="14" key="1">
    <citation type="journal article" date="2019" name="Int. J. Syst. Evol. Microbiol.">
        <title>The Global Catalogue of Microorganisms (GCM) 10K type strain sequencing project: providing services to taxonomists for standard genome sequencing and annotation.</title>
        <authorList>
            <consortium name="The Broad Institute Genomics Platform"/>
            <consortium name="The Broad Institute Genome Sequencing Center for Infectious Disease"/>
            <person name="Wu L."/>
            <person name="Ma J."/>
        </authorList>
    </citation>
    <scope>NUCLEOTIDE SEQUENCE [LARGE SCALE GENOMIC DNA]</scope>
    <source>
        <strain evidence="14">CCUG 62763</strain>
    </source>
</reference>
<keyword evidence="8 10" id="KW-0234">DNA repair</keyword>
<keyword evidence="1 10" id="KW-0436">Ligase</keyword>
<dbReference type="InterPro" id="IPR001679">
    <property type="entry name" value="DNA_ligase"/>
</dbReference>
<evidence type="ECO:0000256" key="6">
    <source>
        <dbReference type="ARBA" id="ARBA00022842"/>
    </source>
</evidence>
<feature type="binding site" evidence="10">
    <location>
        <position position="195"/>
    </location>
    <ligand>
        <name>NAD(+)</name>
        <dbReference type="ChEBI" id="CHEBI:57540"/>
    </ligand>
</feature>
<dbReference type="CDD" id="cd00114">
    <property type="entry name" value="LIGANc"/>
    <property type="match status" value="1"/>
</dbReference>
<evidence type="ECO:0000256" key="9">
    <source>
        <dbReference type="ARBA" id="ARBA00034005"/>
    </source>
</evidence>
<dbReference type="EC" id="6.5.1.2" evidence="10 11"/>
<keyword evidence="2 10" id="KW-0235">DNA replication</keyword>
<dbReference type="SUPFAM" id="SSF47781">
    <property type="entry name" value="RuvA domain 2-like"/>
    <property type="match status" value="1"/>
</dbReference>
<keyword evidence="4 10" id="KW-0227">DNA damage</keyword>
<dbReference type="InterPro" id="IPR018239">
    <property type="entry name" value="DNA_ligase_AS"/>
</dbReference>
<evidence type="ECO:0000256" key="11">
    <source>
        <dbReference type="RuleBase" id="RU000618"/>
    </source>
</evidence>
<dbReference type="InterPro" id="IPR010994">
    <property type="entry name" value="RuvA_2-like"/>
</dbReference>
<dbReference type="Gene3D" id="3.30.470.30">
    <property type="entry name" value="DNA ligase/mRNA capping enzyme"/>
    <property type="match status" value="1"/>
</dbReference>
<dbReference type="NCBIfam" id="NF005932">
    <property type="entry name" value="PRK07956.1"/>
    <property type="match status" value="1"/>
</dbReference>
<protein>
    <recommendedName>
        <fullName evidence="10 11">DNA ligase</fullName>
        <ecNumber evidence="10 11">6.5.1.2</ecNumber>
    </recommendedName>
    <alternativeName>
        <fullName evidence="10">Polydeoxyribonucleotide synthase [NAD(+)]</fullName>
    </alternativeName>
</protein>
<keyword evidence="14" id="KW-1185">Reference proteome</keyword>
<feature type="binding site" evidence="10">
    <location>
        <position position="158"/>
    </location>
    <ligand>
        <name>NAD(+)</name>
        <dbReference type="ChEBI" id="CHEBI:57540"/>
    </ligand>
</feature>
<dbReference type="InterPro" id="IPR001357">
    <property type="entry name" value="BRCT_dom"/>
</dbReference>
<comment type="catalytic activity">
    <reaction evidence="9 10 11">
        <text>NAD(+) + (deoxyribonucleotide)n-3'-hydroxyl + 5'-phospho-(deoxyribonucleotide)m = (deoxyribonucleotide)n+m + AMP + beta-nicotinamide D-nucleotide.</text>
        <dbReference type="EC" id="6.5.1.2"/>
    </reaction>
</comment>
<evidence type="ECO:0000256" key="10">
    <source>
        <dbReference type="HAMAP-Rule" id="MF_01588"/>
    </source>
</evidence>
<feature type="domain" description="BRCT" evidence="12">
    <location>
        <begin position="618"/>
        <end position="690"/>
    </location>
</feature>
<keyword evidence="6 10" id="KW-0460">Magnesium</keyword>
<dbReference type="Gene3D" id="1.10.150.20">
    <property type="entry name" value="5' to 3' exonuclease, C-terminal subdomain"/>
    <property type="match status" value="2"/>
</dbReference>
<dbReference type="SUPFAM" id="SSF56091">
    <property type="entry name" value="DNA ligase/mRNA capping enzyme, catalytic domain"/>
    <property type="match status" value="1"/>
</dbReference>
<dbReference type="PANTHER" id="PTHR23389">
    <property type="entry name" value="CHROMOSOME TRANSMISSION FIDELITY FACTOR 18"/>
    <property type="match status" value="1"/>
</dbReference>
<dbReference type="PIRSF" id="PIRSF001604">
    <property type="entry name" value="LigA"/>
    <property type="match status" value="1"/>
</dbReference>
<evidence type="ECO:0000259" key="12">
    <source>
        <dbReference type="PROSITE" id="PS50172"/>
    </source>
</evidence>
<comment type="caution">
    <text evidence="13">The sequence shown here is derived from an EMBL/GenBank/DDBJ whole genome shotgun (WGS) entry which is preliminary data.</text>
</comment>
<dbReference type="SMART" id="SM00292">
    <property type="entry name" value="BRCT"/>
    <property type="match status" value="1"/>
</dbReference>
<dbReference type="Gene3D" id="6.20.10.30">
    <property type="match status" value="1"/>
</dbReference>
<feature type="binding site" evidence="10">
    <location>
        <position position="335"/>
    </location>
    <ligand>
        <name>NAD(+)</name>
        <dbReference type="ChEBI" id="CHEBI:57540"/>
    </ligand>
</feature>
<keyword evidence="10" id="KW-0464">Manganese</keyword>
<dbReference type="InterPro" id="IPR033136">
    <property type="entry name" value="DNA_ligase_CS"/>
</dbReference>
<evidence type="ECO:0000256" key="1">
    <source>
        <dbReference type="ARBA" id="ARBA00022598"/>
    </source>
</evidence>
<feature type="binding site" evidence="10">
    <location>
        <position position="311"/>
    </location>
    <ligand>
        <name>NAD(+)</name>
        <dbReference type="ChEBI" id="CHEBI:57540"/>
    </ligand>
</feature>
<sequence>MSTDAELDTPHVAAVAEREDLTEVPDDARTRHRDLSEELDRYAFAYYVRDEPLVSDGQYDELMAQLKAIEADHPALVTPDSPSQKVNGGFTATFAPVRHLERMQSLDNVFDADELSAWAARVTRDAGAGVRWLCELKVDGVAVALVYEDGRLVRAATRGDGTTGEDVTPNVRTMADVPQQLTGEDVPALLEVRGEIYFPTAAFADVNAGMVEQGKPPFANPRNAAAGSLRQKDPRVTASRPLRLVVHGLGARRGFEPERQSEAYERLRALGLPVSDRFAVVDDLEAVWAYVERYREQRHSVEHEIDGVVVKVDQVALQRRLGSTARAPRWAIAFKYPPEEATTKLLDIRVNVGRTGRVTPFAYMEPVKVAGSTVQLATLHNASEVKRKGVLIGDTVVIRKAGDVIPEVLGPVVAARTGDETEFVMPTHCPECGTELRHEKEGDADIRCPNARSCPAQLRERVFHVAGRGAFDIEVLGYEAAIALLAEHLLEDEGDVFDLTEEKLRGTDFFTKKDGTLSANGQRLLANLQARKDVPLWRVLVALSIRHVGPTAAQALARDFRSLDRIAEASEEELAAADGVGPTIARSVRDWFAVDWHREVVEKWRRAGVKLADAGEDTPPGPLTGVTVVVTGSLRDYSRDQAIAAIQERGGKVTGSVSKKTGFVVVGADPGSKYDKAVQVKAPILDDDGLRVLLEEGPEAARAVATTGDGSEPAGE</sequence>
<feature type="binding site" evidence="10">
    <location>
        <position position="432"/>
    </location>
    <ligand>
        <name>Zn(2+)</name>
        <dbReference type="ChEBI" id="CHEBI:29105"/>
    </ligand>
</feature>
<dbReference type="Proteomes" id="UP001596025">
    <property type="component" value="Unassembled WGS sequence"/>
</dbReference>
<evidence type="ECO:0000313" key="13">
    <source>
        <dbReference type="EMBL" id="MFC4695534.1"/>
    </source>
</evidence>
<dbReference type="Gene3D" id="1.10.287.610">
    <property type="entry name" value="Helix hairpin bin"/>
    <property type="match status" value="1"/>
</dbReference>
<evidence type="ECO:0000256" key="4">
    <source>
        <dbReference type="ARBA" id="ARBA00022763"/>
    </source>
</evidence>
<dbReference type="InterPro" id="IPR012340">
    <property type="entry name" value="NA-bd_OB-fold"/>
</dbReference>
<dbReference type="InterPro" id="IPR004149">
    <property type="entry name" value="Znf_DNAligase_C4"/>
</dbReference>
<dbReference type="PANTHER" id="PTHR23389:SF9">
    <property type="entry name" value="DNA LIGASE"/>
    <property type="match status" value="1"/>
</dbReference>
<comment type="cofactor">
    <cofactor evidence="10">
        <name>Mg(2+)</name>
        <dbReference type="ChEBI" id="CHEBI:18420"/>
    </cofactor>
    <cofactor evidence="10">
        <name>Mn(2+)</name>
        <dbReference type="ChEBI" id="CHEBI:29035"/>
    </cofactor>
</comment>
<dbReference type="GO" id="GO:0003911">
    <property type="term" value="F:DNA ligase (NAD+) activity"/>
    <property type="evidence" value="ECO:0007669"/>
    <property type="project" value="UniProtKB-EC"/>
</dbReference>
<feature type="binding site" evidence="10">
    <location>
        <begin position="56"/>
        <end position="60"/>
    </location>
    <ligand>
        <name>NAD(+)</name>
        <dbReference type="ChEBI" id="CHEBI:57540"/>
    </ligand>
</feature>
<gene>
    <name evidence="10 13" type="primary">ligA</name>
    <name evidence="13" type="ORF">ACFO3M_19190</name>
</gene>
<evidence type="ECO:0000256" key="2">
    <source>
        <dbReference type="ARBA" id="ARBA00022705"/>
    </source>
</evidence>
<dbReference type="Pfam" id="PF00533">
    <property type="entry name" value="BRCT"/>
    <property type="match status" value="1"/>
</dbReference>
<comment type="function">
    <text evidence="10">DNA ligase that catalyzes the formation of phosphodiester linkages between 5'-phosphoryl and 3'-hydroxyl groups in double-stranded DNA using NAD as a coenzyme and as the energy source for the reaction. It is essential for DNA replication and repair of damaged DNA.</text>
</comment>
<accession>A0ABV9LN67</accession>
<dbReference type="NCBIfam" id="TIGR00575">
    <property type="entry name" value="dnlj"/>
    <property type="match status" value="1"/>
</dbReference>
<dbReference type="PROSITE" id="PS50172">
    <property type="entry name" value="BRCT"/>
    <property type="match status" value="1"/>
</dbReference>
<organism evidence="13 14">
    <name type="scientific">Geodermatophilus arenarius</name>
    <dbReference type="NCBI Taxonomy" id="1137990"/>
    <lineage>
        <taxon>Bacteria</taxon>
        <taxon>Bacillati</taxon>
        <taxon>Actinomycetota</taxon>
        <taxon>Actinomycetes</taxon>
        <taxon>Geodermatophilales</taxon>
        <taxon>Geodermatophilaceae</taxon>
        <taxon>Geodermatophilus</taxon>
    </lineage>
</organism>
<dbReference type="Gene3D" id="2.40.50.140">
    <property type="entry name" value="Nucleic acid-binding proteins"/>
    <property type="match status" value="1"/>
</dbReference>
<evidence type="ECO:0000256" key="7">
    <source>
        <dbReference type="ARBA" id="ARBA00023027"/>
    </source>
</evidence>
<feature type="binding site" evidence="10">
    <location>
        <begin position="105"/>
        <end position="106"/>
    </location>
    <ligand>
        <name>NAD(+)</name>
        <dbReference type="ChEBI" id="CHEBI:57540"/>
    </ligand>
</feature>
<dbReference type="Pfam" id="PF03120">
    <property type="entry name" value="OB_DNA_ligase"/>
    <property type="match status" value="1"/>
</dbReference>
<dbReference type="Pfam" id="PF03119">
    <property type="entry name" value="DNA_ligase_ZBD"/>
    <property type="match status" value="1"/>
</dbReference>
<comment type="similarity">
    <text evidence="10">Belongs to the NAD-dependent DNA ligase family. LigA subfamily.</text>
</comment>
<proteinExistence type="inferred from homology"/>
<keyword evidence="3 10" id="KW-0479">Metal-binding</keyword>
<dbReference type="InterPro" id="IPR041663">
    <property type="entry name" value="DisA/LigA_HHH"/>
</dbReference>
<dbReference type="Gene3D" id="3.40.50.10190">
    <property type="entry name" value="BRCT domain"/>
    <property type="match status" value="1"/>
</dbReference>
<dbReference type="EMBL" id="JBHSGR010000024">
    <property type="protein sequence ID" value="MFC4695534.1"/>
    <property type="molecule type" value="Genomic_DNA"/>
</dbReference>
<evidence type="ECO:0000256" key="8">
    <source>
        <dbReference type="ARBA" id="ARBA00023204"/>
    </source>
</evidence>
<keyword evidence="5 10" id="KW-0862">Zinc</keyword>
<feature type="binding site" evidence="10">
    <location>
        <position position="448"/>
    </location>
    <ligand>
        <name>Zn(2+)</name>
        <dbReference type="ChEBI" id="CHEBI:29105"/>
    </ligand>
</feature>
<dbReference type="HAMAP" id="MF_01588">
    <property type="entry name" value="DNA_ligase_A"/>
    <property type="match status" value="1"/>
</dbReference>
<feature type="active site" description="N6-AMP-lysine intermediate" evidence="10">
    <location>
        <position position="137"/>
    </location>
</feature>